<organism evidence="3 4">
    <name type="scientific">Campylobacter canadensis</name>
    <dbReference type="NCBI Taxonomy" id="449520"/>
    <lineage>
        <taxon>Bacteria</taxon>
        <taxon>Pseudomonadati</taxon>
        <taxon>Campylobacterota</taxon>
        <taxon>Epsilonproteobacteria</taxon>
        <taxon>Campylobacterales</taxon>
        <taxon>Campylobacteraceae</taxon>
        <taxon>Campylobacter</taxon>
    </lineage>
</organism>
<feature type="transmembrane region" description="Helical" evidence="1">
    <location>
        <begin position="322"/>
        <end position="345"/>
    </location>
</feature>
<feature type="transmembrane region" description="Helical" evidence="1">
    <location>
        <begin position="405"/>
        <end position="427"/>
    </location>
</feature>
<reference evidence="3 4" key="1">
    <citation type="submission" date="2020-07" db="EMBL/GenBank/DDBJ databases">
        <title>Transfer of Campylobacter canadensis to the novel genus Avispirillum gen. nov., that also includes two novel species recovered from migratory waterfowl: Avispirillum anseris sp. nov. and Avispirillum brantae sp. nov.</title>
        <authorList>
            <person name="Miller W.G."/>
            <person name="Chapman M.H."/>
            <person name="Yee E."/>
            <person name="Inglis G.D."/>
        </authorList>
    </citation>
    <scope>NUCLEOTIDE SEQUENCE [LARGE SCALE GENOMIC DNA]</scope>
    <source>
        <strain evidence="3 4">L283</strain>
    </source>
</reference>
<keyword evidence="4" id="KW-1185">Reference proteome</keyword>
<dbReference type="Pfam" id="PF07158">
    <property type="entry name" value="MatC_N"/>
    <property type="match status" value="1"/>
</dbReference>
<name>A0ABS7WRI9_9BACT</name>
<keyword evidence="1" id="KW-0812">Transmembrane</keyword>
<keyword evidence="1" id="KW-0472">Membrane</keyword>
<evidence type="ECO:0000313" key="4">
    <source>
        <dbReference type="Proteomes" id="UP000786183"/>
    </source>
</evidence>
<accession>A0ABS7WRI9</accession>
<dbReference type="RefSeq" id="WP_172230898.1">
    <property type="nucleotide sequence ID" value="NZ_CP035946.1"/>
</dbReference>
<feature type="transmembrane region" description="Helical" evidence="1">
    <location>
        <begin position="220"/>
        <end position="242"/>
    </location>
</feature>
<sequence>MLIFIVFCIFASIFLGYKFKINIGLFALAFSYIIACFGMNLSVKELLNMWPLSIFFVILSVCMFYNIASANLTLEKLANLILIKFQNHQRFLPFVIYFIASLIAALGAGFYSVLAFMAPLSFVLCDKLKLNKLICAMAINYGALSGANFVSSQSGIIFRNLMQDAGLSQNEAFINAFWIFFASFILPIFVLGIYTLFAKTQSVKITLHLNNISFDFKQKITLILMGLLIFIILLFPILNIIFQDNKTIAFLNKKIDIAFICIIFVIIALMLNLAEQNKIINLIPWQTLLMIVGVGMLISLAIKAGMTNELKSFVSNNINKNFIPLIMMIIAAFMSLFSSTLGVVAPALFVLVPDIASASGVNACIIFVCIIIGAQASAISPFSSGGSLILGSIKQEQKDLMLKELMFKAVPIGFFAAFILCFVLTLFI</sequence>
<gene>
    <name evidence="3" type="ORF">AVCANL283_04530</name>
</gene>
<dbReference type="Proteomes" id="UP000786183">
    <property type="component" value="Unassembled WGS sequence"/>
</dbReference>
<feature type="transmembrane region" description="Helical" evidence="1">
    <location>
        <begin position="283"/>
        <end position="302"/>
    </location>
</feature>
<feature type="transmembrane region" description="Helical" evidence="1">
    <location>
        <begin position="94"/>
        <end position="118"/>
    </location>
</feature>
<feature type="transmembrane region" description="Helical" evidence="1">
    <location>
        <begin position="172"/>
        <end position="197"/>
    </location>
</feature>
<dbReference type="InterPro" id="IPR009827">
    <property type="entry name" value="MatC_N"/>
</dbReference>
<comment type="caution">
    <text evidence="3">The sequence shown here is derived from an EMBL/GenBank/DDBJ whole genome shotgun (WGS) entry which is preliminary data.</text>
</comment>
<feature type="transmembrane region" description="Helical" evidence="1">
    <location>
        <begin position="49"/>
        <end position="74"/>
    </location>
</feature>
<evidence type="ECO:0000313" key="3">
    <source>
        <dbReference type="EMBL" id="MBZ7987375.1"/>
    </source>
</evidence>
<keyword evidence="1" id="KW-1133">Transmembrane helix</keyword>
<feature type="transmembrane region" description="Helical" evidence="1">
    <location>
        <begin position="130"/>
        <end position="151"/>
    </location>
</feature>
<evidence type="ECO:0000256" key="1">
    <source>
        <dbReference type="SAM" id="Phobius"/>
    </source>
</evidence>
<protein>
    <submittedName>
        <fullName evidence="3">SLC13 family permease</fullName>
    </submittedName>
</protein>
<feature type="transmembrane region" description="Helical" evidence="1">
    <location>
        <begin position="254"/>
        <end position="271"/>
    </location>
</feature>
<dbReference type="EMBL" id="JACGBB010000007">
    <property type="protein sequence ID" value="MBZ7987375.1"/>
    <property type="molecule type" value="Genomic_DNA"/>
</dbReference>
<feature type="transmembrane region" description="Helical" evidence="1">
    <location>
        <begin position="21"/>
        <end position="43"/>
    </location>
</feature>
<proteinExistence type="predicted"/>
<feature type="transmembrane region" description="Helical" evidence="1">
    <location>
        <begin position="365"/>
        <end position="393"/>
    </location>
</feature>
<evidence type="ECO:0000259" key="2">
    <source>
        <dbReference type="Pfam" id="PF07158"/>
    </source>
</evidence>
<feature type="domain" description="Dicarboxylate carrier MatC N-terminal" evidence="2">
    <location>
        <begin position="5"/>
        <end position="147"/>
    </location>
</feature>